<evidence type="ECO:0000313" key="2">
    <source>
        <dbReference type="Proteomes" id="UP000320717"/>
    </source>
</evidence>
<reference evidence="1 2" key="1">
    <citation type="submission" date="2019-07" db="EMBL/GenBank/DDBJ databases">
        <title>Complete Genome Sequence of drought tolerant Plant Growth-Promoting Rhizobacterium Glutamicibacter halophytocola DR408.</title>
        <authorList>
            <person name="Nishu S.D."/>
            <person name="Lee T.K."/>
        </authorList>
    </citation>
    <scope>NUCLEOTIDE SEQUENCE [LARGE SCALE GENOMIC DNA]</scope>
    <source>
        <strain evidence="1 2">DR408</strain>
    </source>
</reference>
<name>A0ABX5Y5P6_9MICC</name>
<keyword evidence="2" id="KW-1185">Reference proteome</keyword>
<accession>A0ABX5Y5P6</accession>
<dbReference type="RefSeq" id="WP_146274923.1">
    <property type="nucleotide sequence ID" value="NZ_JABMCO010000270.1"/>
</dbReference>
<evidence type="ECO:0000313" key="1">
    <source>
        <dbReference type="EMBL" id="QDY65010.1"/>
    </source>
</evidence>
<protein>
    <submittedName>
        <fullName evidence="1">Uncharacterized protein</fullName>
    </submittedName>
</protein>
<sequence length="144" mass="14145">MVTVVFDSSADGSALTAGAWTVFGSSALAGADFFTGAGGSDGSAASVSGSTAVELGSDLRAGVSVDVPVLSSDCFDASAVVSSGVATVSVSWDSTPAVGSAATAKPGIVTAIHNAVDEITAKSGFNSFLDIKRKRKNGIKAPRL</sequence>
<proteinExistence type="predicted"/>
<dbReference type="Proteomes" id="UP000320717">
    <property type="component" value="Chromosome"/>
</dbReference>
<gene>
    <name evidence="1" type="ORF">FQA45_01015</name>
</gene>
<dbReference type="EMBL" id="CP042260">
    <property type="protein sequence ID" value="QDY65010.1"/>
    <property type="molecule type" value="Genomic_DNA"/>
</dbReference>
<organism evidence="1 2">
    <name type="scientific">Glutamicibacter halophytocola</name>
    <dbReference type="NCBI Taxonomy" id="1933880"/>
    <lineage>
        <taxon>Bacteria</taxon>
        <taxon>Bacillati</taxon>
        <taxon>Actinomycetota</taxon>
        <taxon>Actinomycetes</taxon>
        <taxon>Micrococcales</taxon>
        <taxon>Micrococcaceae</taxon>
        <taxon>Glutamicibacter</taxon>
    </lineage>
</organism>